<name>W4LW18_ENTF1</name>
<dbReference type="HOGENOM" id="CLU_073903_0_0_7"/>
<reference evidence="1 2" key="1">
    <citation type="journal article" date="2014" name="Nature">
        <title>An environmental bacterial taxon with a large and distinct metabolic repertoire.</title>
        <authorList>
            <person name="Wilson M.C."/>
            <person name="Mori T."/>
            <person name="Ruckert C."/>
            <person name="Uria A.R."/>
            <person name="Helf M.J."/>
            <person name="Takada K."/>
            <person name="Gernert C."/>
            <person name="Steffens U.A."/>
            <person name="Heycke N."/>
            <person name="Schmitt S."/>
            <person name="Rinke C."/>
            <person name="Helfrich E.J."/>
            <person name="Brachmann A.O."/>
            <person name="Gurgui C."/>
            <person name="Wakimoto T."/>
            <person name="Kracht M."/>
            <person name="Crusemann M."/>
            <person name="Hentschel U."/>
            <person name="Abe I."/>
            <person name="Matsunaga S."/>
            <person name="Kalinowski J."/>
            <person name="Takeyama H."/>
            <person name="Piel J."/>
        </authorList>
    </citation>
    <scope>NUCLEOTIDE SEQUENCE [LARGE SCALE GENOMIC DNA]</scope>
    <source>
        <strain evidence="2">TSY1</strain>
    </source>
</reference>
<keyword evidence="2" id="KW-1185">Reference proteome</keyword>
<proteinExistence type="predicted"/>
<comment type="caution">
    <text evidence="1">The sequence shown here is derived from an EMBL/GenBank/DDBJ whole genome shotgun (WGS) entry which is preliminary data.</text>
</comment>
<gene>
    <name evidence="1" type="ORF">ETSY1_04805</name>
</gene>
<evidence type="ECO:0000313" key="2">
    <source>
        <dbReference type="Proteomes" id="UP000019141"/>
    </source>
</evidence>
<evidence type="ECO:0008006" key="3">
    <source>
        <dbReference type="Google" id="ProtNLM"/>
    </source>
</evidence>
<accession>W4LW18</accession>
<sequence>MAAKKGDGLLMVYSDVPAELDEEYNRWYNEEHIDQLLSIPGVLSAARYEAVSGGPKYLASYELASADICESDAWKTVVNNPTEWSKRMSPRVIGTAFISNLYRRIYPETLSEATAQAEMSPVILCGRMSVPDEIDAQFNKAYNTERLPECMKIPGYIRNRRFEALRGEPKYTTVHEMKSLDVWKSEGWDNWRTMVTPVWNSLIRGQMVHAEGSPAVFRRIFPAL</sequence>
<protein>
    <recommendedName>
        <fullName evidence="3">EthD domain-containing protein</fullName>
    </recommendedName>
</protein>
<dbReference type="EMBL" id="AZHW01000176">
    <property type="protein sequence ID" value="ETX02100.1"/>
    <property type="molecule type" value="Genomic_DNA"/>
</dbReference>
<organism evidence="1 2">
    <name type="scientific">Entotheonella factor</name>
    <dbReference type="NCBI Taxonomy" id="1429438"/>
    <lineage>
        <taxon>Bacteria</taxon>
        <taxon>Pseudomonadati</taxon>
        <taxon>Nitrospinota/Tectimicrobiota group</taxon>
        <taxon>Candidatus Tectimicrobiota</taxon>
        <taxon>Candidatus Entotheonellia</taxon>
        <taxon>Candidatus Entotheonellales</taxon>
        <taxon>Candidatus Entotheonellaceae</taxon>
        <taxon>Candidatus Entotheonella</taxon>
    </lineage>
</organism>
<dbReference type="Proteomes" id="UP000019141">
    <property type="component" value="Unassembled WGS sequence"/>
</dbReference>
<evidence type="ECO:0000313" key="1">
    <source>
        <dbReference type="EMBL" id="ETX02100.1"/>
    </source>
</evidence>
<dbReference type="AlphaFoldDB" id="W4LW18"/>